<accession>A0A9X2BBW1</accession>
<dbReference type="RefSeq" id="WP_248251982.1">
    <property type="nucleotide sequence ID" value="NZ_JAIWJX010000002.1"/>
</dbReference>
<keyword evidence="3" id="KW-1185">Reference proteome</keyword>
<comment type="caution">
    <text evidence="2">The sequence shown here is derived from an EMBL/GenBank/DDBJ whole genome shotgun (WGS) entry which is preliminary data.</text>
</comment>
<keyword evidence="1" id="KW-0472">Membrane</keyword>
<keyword evidence="1" id="KW-1133">Transmembrane helix</keyword>
<evidence type="ECO:0000256" key="1">
    <source>
        <dbReference type="SAM" id="Phobius"/>
    </source>
</evidence>
<gene>
    <name evidence="2" type="ORF">LCY76_06705</name>
</gene>
<keyword evidence="1" id="KW-0812">Transmembrane</keyword>
<organism evidence="2 3">
    <name type="scientific">Fictibacillus marinisediminis</name>
    <dbReference type="NCBI Taxonomy" id="2878389"/>
    <lineage>
        <taxon>Bacteria</taxon>
        <taxon>Bacillati</taxon>
        <taxon>Bacillota</taxon>
        <taxon>Bacilli</taxon>
        <taxon>Bacillales</taxon>
        <taxon>Fictibacillaceae</taxon>
        <taxon>Fictibacillus</taxon>
    </lineage>
</organism>
<evidence type="ECO:0000313" key="3">
    <source>
        <dbReference type="Proteomes" id="UP001139011"/>
    </source>
</evidence>
<evidence type="ECO:0000313" key="2">
    <source>
        <dbReference type="EMBL" id="MCK6256284.1"/>
    </source>
</evidence>
<proteinExistence type="predicted"/>
<name>A0A9X2BBW1_9BACL</name>
<reference evidence="2" key="1">
    <citation type="submission" date="2021-09" db="EMBL/GenBank/DDBJ databases">
        <title>Genome analysis of Fictibacillus sp. KIGAM418 isolated from marine sediment.</title>
        <authorList>
            <person name="Seo M.-J."/>
            <person name="Cho E.-S."/>
            <person name="Hwang C.Y."/>
        </authorList>
    </citation>
    <scope>NUCLEOTIDE SEQUENCE</scope>
    <source>
        <strain evidence="2">KIGAM418</strain>
    </source>
</reference>
<feature type="transmembrane region" description="Helical" evidence="1">
    <location>
        <begin position="6"/>
        <end position="27"/>
    </location>
</feature>
<dbReference type="AlphaFoldDB" id="A0A9X2BBW1"/>
<dbReference type="EMBL" id="JAIWJX010000002">
    <property type="protein sequence ID" value="MCK6256284.1"/>
    <property type="molecule type" value="Genomic_DNA"/>
</dbReference>
<dbReference type="Proteomes" id="UP001139011">
    <property type="component" value="Unassembled WGS sequence"/>
</dbReference>
<protein>
    <submittedName>
        <fullName evidence="2">Uncharacterized protein</fullName>
    </submittedName>
</protein>
<sequence length="170" mass="19709">MKNGWGAAFVLSFIAAGIYLYVVNYGYHTKKEALQKGWTKEAIELNTEKVQSVPVPNSPYVLEITKAPHKIYVFKITNHFGKYKASLVGVNLLYQSINKDGMYFNKNLLEFGFDTDKPRNKDIYIDHQKMKYLSLGKYFSKSKFAWSYQNLSFYYPEQPMETKAIGPAYH</sequence>